<sequence length="603" mass="67097">MALQRMAVYTLQKVKLSESDHGENRKPQEDGLLRKTLFNLTMSQTGKKSSSDGETTPQAPLVNESIRGSKSRFPKAGSRKESIDSKTTDSQPQDKTLKTISLDATKTLTSETELGSRMEENEQFLQKLCRKAVSKCLDLNNCRQTTADVRDTDLEKLDISWNDVTRGNLHVLTQQMHLVSKLKILRLSSCRCTADDVWALGEAIKVLPELEELNLSWNSKVGGNLPLILQTLQQGSKIQTLELMDCTLTSEDGVFVGQLLPRLQNPEVLDVSINRNIGGSLNSIAHGLKSTSNLKVLKLHSCGLSQKSVKLLDAAFRYLRELRTLDLSCNKELGGGFEDIAGLATLEHLEGLDVRQCSMTADDVFHVTPDVLTAQVIPLLSSLQELDLSANKEMGSYSENLLSRLRFLPALKSLIISNCALESKTFTALAEASIHLPALKIVNLSWNKCIGGNLKLLLETLKLSMSLQVLRLSSCSLVTEDMALLASVIQTGHLARLQKLDLSYNDSICEAGWTIFCQNLWLLKELTELDISLRPSTFRKCGQWFRHLISAVTKLPKITEVATKRWLLPASQEEELQGFDQDHRSSIHFDHGGFQEADFPRLN</sequence>
<gene>
    <name evidence="2" type="ORF">E5288_WYG021572</name>
</gene>
<evidence type="ECO:0000313" key="2">
    <source>
        <dbReference type="EMBL" id="MXQ84836.1"/>
    </source>
</evidence>
<dbReference type="InterPro" id="IPR042419">
    <property type="entry name" value="LRC31"/>
</dbReference>
<dbReference type="SMART" id="SM00368">
    <property type="entry name" value="LRR_RI"/>
    <property type="match status" value="6"/>
</dbReference>
<feature type="compositionally biased region" description="Polar residues" evidence="1">
    <location>
        <begin position="38"/>
        <end position="58"/>
    </location>
</feature>
<protein>
    <recommendedName>
        <fullName evidence="4">Leucine-rich repeat-containing protein 31</fullName>
    </recommendedName>
</protein>
<feature type="compositionally biased region" description="Polar residues" evidence="1">
    <location>
        <begin position="88"/>
        <end position="101"/>
    </location>
</feature>
<dbReference type="EMBL" id="VBQZ03000023">
    <property type="protein sequence ID" value="MXQ84836.1"/>
    <property type="molecule type" value="Genomic_DNA"/>
</dbReference>
<accession>A0A6B0R9I2</accession>
<comment type="caution">
    <text evidence="2">The sequence shown here is derived from an EMBL/GenBank/DDBJ whole genome shotgun (WGS) entry which is preliminary data.</text>
</comment>
<dbReference type="Gene3D" id="3.80.10.10">
    <property type="entry name" value="Ribonuclease Inhibitor"/>
    <property type="match status" value="3"/>
</dbReference>
<reference evidence="2" key="1">
    <citation type="submission" date="2019-10" db="EMBL/GenBank/DDBJ databases">
        <title>The sequence and de novo assembly of the wild yak genome.</title>
        <authorList>
            <person name="Liu Y."/>
        </authorList>
    </citation>
    <scope>NUCLEOTIDE SEQUENCE [LARGE SCALE GENOMIC DNA]</scope>
    <source>
        <strain evidence="2">WY2019</strain>
    </source>
</reference>
<dbReference type="PANTHER" id="PTHR24109">
    <property type="entry name" value="LEUCINE-RICH REPEAT-CONTAINING PROTEIN 31"/>
    <property type="match status" value="1"/>
</dbReference>
<dbReference type="SUPFAM" id="SSF52047">
    <property type="entry name" value="RNI-like"/>
    <property type="match status" value="1"/>
</dbReference>
<dbReference type="AlphaFoldDB" id="A0A6B0R9I2"/>
<name>A0A6B0R9I2_9CETA</name>
<keyword evidence="3" id="KW-1185">Reference proteome</keyword>
<evidence type="ECO:0000313" key="3">
    <source>
        <dbReference type="Proteomes" id="UP000322234"/>
    </source>
</evidence>
<evidence type="ECO:0008006" key="4">
    <source>
        <dbReference type="Google" id="ProtNLM"/>
    </source>
</evidence>
<evidence type="ECO:0000256" key="1">
    <source>
        <dbReference type="SAM" id="MobiDB-lite"/>
    </source>
</evidence>
<dbReference type="Proteomes" id="UP000322234">
    <property type="component" value="Unassembled WGS sequence"/>
</dbReference>
<dbReference type="PANTHER" id="PTHR24109:SF3">
    <property type="entry name" value="LEUCINE-RICH REPEAT-CONTAINING PROTEIN 31"/>
    <property type="match status" value="1"/>
</dbReference>
<feature type="region of interest" description="Disordered" evidence="1">
    <location>
        <begin position="38"/>
        <end position="101"/>
    </location>
</feature>
<dbReference type="InterPro" id="IPR032675">
    <property type="entry name" value="LRR_dom_sf"/>
</dbReference>
<feature type="compositionally biased region" description="Basic and acidic residues" evidence="1">
    <location>
        <begin position="78"/>
        <end position="87"/>
    </location>
</feature>
<proteinExistence type="predicted"/>
<organism evidence="2 3">
    <name type="scientific">Bos mutus</name>
    <name type="common">wild yak</name>
    <dbReference type="NCBI Taxonomy" id="72004"/>
    <lineage>
        <taxon>Eukaryota</taxon>
        <taxon>Metazoa</taxon>
        <taxon>Chordata</taxon>
        <taxon>Craniata</taxon>
        <taxon>Vertebrata</taxon>
        <taxon>Euteleostomi</taxon>
        <taxon>Mammalia</taxon>
        <taxon>Eutheria</taxon>
        <taxon>Laurasiatheria</taxon>
        <taxon>Artiodactyla</taxon>
        <taxon>Ruminantia</taxon>
        <taxon>Pecora</taxon>
        <taxon>Bovidae</taxon>
        <taxon>Bovinae</taxon>
        <taxon>Bos</taxon>
    </lineage>
</organism>